<evidence type="ECO:0000256" key="11">
    <source>
        <dbReference type="HAMAP-Rule" id="MF_00129"/>
    </source>
</evidence>
<evidence type="ECO:0000259" key="12">
    <source>
        <dbReference type="SMART" id="SM01228"/>
    </source>
</evidence>
<feature type="binding site" evidence="11">
    <location>
        <begin position="274"/>
        <end position="288"/>
    </location>
    <ligand>
        <name>NAD(+)</name>
        <dbReference type="ChEBI" id="CHEBI:57540"/>
    </ligand>
</feature>
<dbReference type="InterPro" id="IPR036188">
    <property type="entry name" value="FAD/NAD-bd_sf"/>
</dbReference>
<keyword evidence="5 11" id="KW-0285">Flavoprotein</keyword>
<evidence type="ECO:0000256" key="3">
    <source>
        <dbReference type="ARBA" id="ARBA00007653"/>
    </source>
</evidence>
<evidence type="ECO:0000256" key="1">
    <source>
        <dbReference type="ARBA" id="ARBA00001974"/>
    </source>
</evidence>
<feature type="binding site" evidence="11">
    <location>
        <begin position="13"/>
        <end position="18"/>
    </location>
    <ligand>
        <name>FAD</name>
        <dbReference type="ChEBI" id="CHEBI:57692"/>
    </ligand>
</feature>
<proteinExistence type="inferred from homology"/>
<dbReference type="Pfam" id="PF13932">
    <property type="entry name" value="SAM_GIDA_C"/>
    <property type="match status" value="1"/>
</dbReference>
<dbReference type="GO" id="GO:0005829">
    <property type="term" value="C:cytosol"/>
    <property type="evidence" value="ECO:0007669"/>
    <property type="project" value="TreeGrafter"/>
</dbReference>
<comment type="similarity">
    <text evidence="3 11">Belongs to the MnmG family.</text>
</comment>
<dbReference type="FunFam" id="3.50.50.60:FF:000002">
    <property type="entry name" value="tRNA uridine 5-carboxymethylaminomethyl modification enzyme MnmG"/>
    <property type="match status" value="1"/>
</dbReference>
<dbReference type="InterPro" id="IPR004416">
    <property type="entry name" value="MnmG"/>
</dbReference>
<reference evidence="13" key="1">
    <citation type="submission" date="2024-06" db="EMBL/GenBank/DDBJ databases">
        <authorList>
            <person name="Manzano-Marin A."/>
            <person name="Manzano-Marin A."/>
            <person name="Alejandro Manzano Marin A."/>
        </authorList>
    </citation>
    <scope>NUCLEOTIDE SEQUENCE</scope>
    <source>
        <strain evidence="13">Ancorni-2928</strain>
    </source>
</reference>
<dbReference type="FunFam" id="1.10.150.570:FF:000001">
    <property type="entry name" value="tRNA uridine 5-carboxymethylaminomethyl modification enzyme MnmG"/>
    <property type="match status" value="1"/>
</dbReference>
<feature type="domain" description="tRNA uridine 5-carboxymethylaminomethyl modification enzyme C-terminal subdomain" evidence="12">
    <location>
        <begin position="544"/>
        <end position="615"/>
    </location>
</feature>
<name>A0AAT9IFE8_9GAMM</name>
<dbReference type="GO" id="GO:0030488">
    <property type="term" value="P:tRNA methylation"/>
    <property type="evidence" value="ECO:0007669"/>
    <property type="project" value="TreeGrafter"/>
</dbReference>
<evidence type="ECO:0000256" key="10">
    <source>
        <dbReference type="ARBA" id="ARBA00031800"/>
    </source>
</evidence>
<dbReference type="Gene3D" id="1.10.150.570">
    <property type="entry name" value="GidA associated domain, C-terminal subdomain"/>
    <property type="match status" value="1"/>
</dbReference>
<protein>
    <recommendedName>
        <fullName evidence="4 11">tRNA uridine 5-carboxymethylaminomethyl modification enzyme MnmG</fullName>
    </recommendedName>
    <alternativeName>
        <fullName evidence="10 11">Glucose-inhibited division protein A</fullName>
    </alternativeName>
</protein>
<dbReference type="GO" id="GO:0002098">
    <property type="term" value="P:tRNA wobble uridine modification"/>
    <property type="evidence" value="ECO:0007669"/>
    <property type="project" value="InterPro"/>
</dbReference>
<dbReference type="Gene3D" id="1.10.10.1800">
    <property type="entry name" value="tRNA uridine 5-carboxymethylaminomethyl modification enzyme MnmG/GidA"/>
    <property type="match status" value="1"/>
</dbReference>
<evidence type="ECO:0000256" key="2">
    <source>
        <dbReference type="ARBA" id="ARBA00003717"/>
    </source>
</evidence>
<dbReference type="Gene3D" id="3.50.50.60">
    <property type="entry name" value="FAD/NAD(P)-binding domain"/>
    <property type="match status" value="2"/>
</dbReference>
<dbReference type="PANTHER" id="PTHR11806:SF0">
    <property type="entry name" value="PROTEIN MTO1 HOMOLOG, MITOCHONDRIAL"/>
    <property type="match status" value="1"/>
</dbReference>
<comment type="subcellular location">
    <subcellularLocation>
        <location evidence="11">Cytoplasm</location>
    </subcellularLocation>
</comment>
<dbReference type="InterPro" id="IPR026904">
    <property type="entry name" value="MnmG_C"/>
</dbReference>
<dbReference type="InterPro" id="IPR049312">
    <property type="entry name" value="GIDA_C_N"/>
</dbReference>
<accession>A0AAT9IFE8</accession>
<dbReference type="Pfam" id="PF01134">
    <property type="entry name" value="GIDA"/>
    <property type="match status" value="1"/>
</dbReference>
<gene>
    <name evidence="11 13" type="primary">mnmG</name>
    <name evidence="11" type="synonym">gidA</name>
    <name evidence="13" type="ORF">BUANCORI2928_001</name>
</gene>
<dbReference type="RefSeq" id="WP_367680991.1">
    <property type="nucleotide sequence ID" value="NZ_OZ060371.1"/>
</dbReference>
<evidence type="ECO:0000256" key="9">
    <source>
        <dbReference type="ARBA" id="ARBA00025948"/>
    </source>
</evidence>
<dbReference type="PROSITE" id="PS01281">
    <property type="entry name" value="GIDA_2"/>
    <property type="match status" value="1"/>
</dbReference>
<evidence type="ECO:0000256" key="7">
    <source>
        <dbReference type="ARBA" id="ARBA00022827"/>
    </source>
</evidence>
<dbReference type="InterPro" id="IPR047001">
    <property type="entry name" value="MnmG_C_subdom"/>
</dbReference>
<dbReference type="InterPro" id="IPR020595">
    <property type="entry name" value="MnmG-rel_CS"/>
</dbReference>
<dbReference type="PROSITE" id="PS01280">
    <property type="entry name" value="GIDA_1"/>
    <property type="match status" value="1"/>
</dbReference>
<dbReference type="SUPFAM" id="SSF51905">
    <property type="entry name" value="FAD/NAD(P)-binding domain"/>
    <property type="match status" value="1"/>
</dbReference>
<feature type="binding site" evidence="11">
    <location>
        <position position="125"/>
    </location>
    <ligand>
        <name>FAD</name>
        <dbReference type="ChEBI" id="CHEBI:57692"/>
    </ligand>
</feature>
<dbReference type="GO" id="GO:0050660">
    <property type="term" value="F:flavin adenine dinucleotide binding"/>
    <property type="evidence" value="ECO:0007669"/>
    <property type="project" value="UniProtKB-UniRule"/>
</dbReference>
<evidence type="ECO:0000256" key="5">
    <source>
        <dbReference type="ARBA" id="ARBA00022630"/>
    </source>
</evidence>
<organism evidence="13">
    <name type="scientific">Buchnera aphidicola</name>
    <name type="common">Anoecia corni</name>
    <dbReference type="NCBI Taxonomy" id="2994477"/>
    <lineage>
        <taxon>Bacteria</taxon>
        <taxon>Pseudomonadati</taxon>
        <taxon>Pseudomonadota</taxon>
        <taxon>Gammaproteobacteria</taxon>
        <taxon>Enterobacterales</taxon>
        <taxon>Erwiniaceae</taxon>
        <taxon>Buchnera</taxon>
    </lineage>
</organism>
<dbReference type="InterPro" id="IPR040131">
    <property type="entry name" value="MnmG_N"/>
</dbReference>
<feature type="binding site" evidence="11">
    <location>
        <position position="371"/>
    </location>
    <ligand>
        <name>FAD</name>
        <dbReference type="ChEBI" id="CHEBI:57692"/>
    </ligand>
</feature>
<evidence type="ECO:0000256" key="8">
    <source>
        <dbReference type="ARBA" id="ARBA00023027"/>
    </source>
</evidence>
<dbReference type="NCBIfam" id="TIGR00136">
    <property type="entry name" value="mnmG_gidA"/>
    <property type="match status" value="1"/>
</dbReference>
<comment type="subunit">
    <text evidence="9 11">Homodimer. Heterotetramer of two MnmE and two MnmG subunits.</text>
</comment>
<evidence type="ECO:0000256" key="4">
    <source>
        <dbReference type="ARBA" id="ARBA00020461"/>
    </source>
</evidence>
<dbReference type="InterPro" id="IPR044920">
    <property type="entry name" value="MnmG_C_subdom_sf"/>
</dbReference>
<dbReference type="Pfam" id="PF21680">
    <property type="entry name" value="GIDA_C_1st"/>
    <property type="match status" value="1"/>
</dbReference>
<dbReference type="InterPro" id="IPR002218">
    <property type="entry name" value="MnmG-rel"/>
</dbReference>
<keyword evidence="6 11" id="KW-0819">tRNA processing</keyword>
<dbReference type="HAMAP" id="MF_00129">
    <property type="entry name" value="MnmG_GidA"/>
    <property type="match status" value="1"/>
</dbReference>
<keyword evidence="11" id="KW-0963">Cytoplasm</keyword>
<keyword evidence="8 11" id="KW-0520">NAD</keyword>
<comment type="cofactor">
    <cofactor evidence="1 11">
        <name>FAD</name>
        <dbReference type="ChEBI" id="CHEBI:57692"/>
    </cofactor>
</comment>
<dbReference type="EMBL" id="OZ060371">
    <property type="protein sequence ID" value="CAL4041931.1"/>
    <property type="molecule type" value="Genomic_DNA"/>
</dbReference>
<comment type="function">
    <text evidence="2 11">NAD-binding protein involved in the addition of a carboxymethylaminomethyl (cmnm) group at the wobble position (U34) of certain tRNAs, forming tRNA-cmnm(5)s(2)U34.</text>
</comment>
<dbReference type="SMART" id="SM01228">
    <property type="entry name" value="GIDA_assoc_3"/>
    <property type="match status" value="1"/>
</dbReference>
<sequence>MLEINTFQIIVVGGGHAGIEASLASSRMGYSTLLITKNKNSIGSLSCNPAIGGIGKSHLVKEIDALGGIMAEAIDNSGIQFKILNSSKGPAVRSTRAQADKLFYKKYIQKKLNKEKNLSILEREVTALIIKNNTVLGIITDKKEKIYSKSTILTMGTFLKGELYTGLKKKHGGRTGDHSSIKLANFLSQIPLKNNRLKTGTPPRIKKDSINFTKLVEQKGDVPIPHFSFIKSSLFPTLPQVSCFITYTNKKTHEIIRENLHKSPIYTGFLKGKGPRYCPSIEDKVVRFSDKSSHQIFLEPEGLYSNEIYPNGISTSLPIPVQTDFVHSICGLENAQITQFGYAVEYDFFDPRDLKLTLESKIVKGLFLAGQINGTTGYEEAAAQGILAGINAALNVYKKKYWIPKRHEAYLGVLIDDLCTQGVKEPYRMFTSRAEHRLILRENNADLRLTEKAYKLGLIKKNRWIAYNKKQEIIKKETYRIKNIIIPCSSKILKKKLKILISKKTDGLTLLKRPDVTYTKLISLDMFQPGINHKEAIEEIEVSAKYSGYIQRQNKEINKQKLQQNFSLPISFNYEKIPGLSNEAKIILNKHKPISISQASRTFGITPATISILLIHIKRGTFK</sequence>
<keyword evidence="7 11" id="KW-0274">FAD</keyword>
<dbReference type="AlphaFoldDB" id="A0AAT9IFE8"/>
<evidence type="ECO:0000313" key="13">
    <source>
        <dbReference type="EMBL" id="CAL4041931.1"/>
    </source>
</evidence>
<evidence type="ECO:0000256" key="6">
    <source>
        <dbReference type="ARBA" id="ARBA00022694"/>
    </source>
</evidence>
<feature type="binding site" evidence="11">
    <location>
        <position position="180"/>
    </location>
    <ligand>
        <name>FAD</name>
        <dbReference type="ChEBI" id="CHEBI:57692"/>
    </ligand>
</feature>
<dbReference type="PANTHER" id="PTHR11806">
    <property type="entry name" value="GLUCOSE INHIBITED DIVISION PROTEIN A"/>
    <property type="match status" value="1"/>
</dbReference>